<evidence type="ECO:0000313" key="4">
    <source>
        <dbReference type="Proteomes" id="UP001469749"/>
    </source>
</evidence>
<gene>
    <name evidence="3" type="ORF">WMO25_16120</name>
</gene>
<reference evidence="3 4" key="1">
    <citation type="submission" date="2024-03" db="EMBL/GenBank/DDBJ databases">
        <title>Human intestinal bacterial collection.</title>
        <authorList>
            <person name="Pauvert C."/>
            <person name="Hitch T.C.A."/>
            <person name="Clavel T."/>
        </authorList>
    </citation>
    <scope>NUCLEOTIDE SEQUENCE [LARGE SCALE GENOMIC DNA]</scope>
    <source>
        <strain evidence="3 4">CLA-AA-H190</strain>
    </source>
</reference>
<evidence type="ECO:0000256" key="2">
    <source>
        <dbReference type="SAM" id="SignalP"/>
    </source>
</evidence>
<proteinExistence type="predicted"/>
<keyword evidence="4" id="KW-1185">Reference proteome</keyword>
<name>A0ABV1B851_9FIRM</name>
<evidence type="ECO:0000256" key="1">
    <source>
        <dbReference type="SAM" id="MobiDB-lite"/>
    </source>
</evidence>
<keyword evidence="2" id="KW-0732">Signal</keyword>
<comment type="caution">
    <text evidence="3">The sequence shown here is derived from an EMBL/GenBank/DDBJ whole genome shotgun (WGS) entry which is preliminary data.</text>
</comment>
<dbReference type="Proteomes" id="UP001469749">
    <property type="component" value="Unassembled WGS sequence"/>
</dbReference>
<dbReference type="RefSeq" id="WP_349086176.1">
    <property type="nucleotide sequence ID" value="NZ_JBBMEK010000303.1"/>
</dbReference>
<feature type="chain" id="PRO_5046082071" evidence="2">
    <location>
        <begin position="25"/>
        <end position="122"/>
    </location>
</feature>
<feature type="signal peptide" evidence="2">
    <location>
        <begin position="1"/>
        <end position="24"/>
    </location>
</feature>
<organism evidence="3 4">
    <name type="scientific">Coprococcus intestinihominis</name>
    <dbReference type="NCBI Taxonomy" id="3133154"/>
    <lineage>
        <taxon>Bacteria</taxon>
        <taxon>Bacillati</taxon>
        <taxon>Bacillota</taxon>
        <taxon>Clostridia</taxon>
        <taxon>Lachnospirales</taxon>
        <taxon>Lachnospiraceae</taxon>
        <taxon>Coprococcus</taxon>
    </lineage>
</organism>
<protein>
    <submittedName>
        <fullName evidence="3">Uncharacterized protein</fullName>
    </submittedName>
</protein>
<sequence length="122" mass="13720">MRKKVTTLILVAVITAAVSLRAWACTPPLNVGNIWGDLTPPDEIEYTPSEDVDKACDAAAKKWLEEHPIDLAPAESETETEAETETAAETEAETVTPGKHYLDWSKYIPESFRNRWMSFVRR</sequence>
<dbReference type="EMBL" id="JBBMEK010000303">
    <property type="protein sequence ID" value="MEQ2366590.1"/>
    <property type="molecule type" value="Genomic_DNA"/>
</dbReference>
<evidence type="ECO:0000313" key="3">
    <source>
        <dbReference type="EMBL" id="MEQ2366590.1"/>
    </source>
</evidence>
<feature type="compositionally biased region" description="Acidic residues" evidence="1">
    <location>
        <begin position="76"/>
        <end position="92"/>
    </location>
</feature>
<accession>A0ABV1B851</accession>
<feature type="region of interest" description="Disordered" evidence="1">
    <location>
        <begin position="69"/>
        <end position="95"/>
    </location>
</feature>